<evidence type="ECO:0000256" key="1">
    <source>
        <dbReference type="SAM" id="SignalP"/>
    </source>
</evidence>
<feature type="chain" id="PRO_5046015012" evidence="1">
    <location>
        <begin position="29"/>
        <end position="141"/>
    </location>
</feature>
<keyword evidence="1" id="KW-0732">Signal</keyword>
<reference evidence="2" key="1">
    <citation type="submission" date="2022-06" db="EMBL/GenBank/DDBJ databases">
        <title>Complete Genome Sequence of Deoxynivalenol-bioadsorption Ochrobactrum pseudintermedium ASAG-D25.</title>
        <authorList>
            <person name="Wang N."/>
        </authorList>
    </citation>
    <scope>NUCLEOTIDE SEQUENCE</scope>
    <source>
        <strain evidence="2">ASAG-D25</strain>
    </source>
</reference>
<accession>A0ABY5U9T7</accession>
<organism evidence="2 3">
    <name type="scientific">Brucella pseudintermedia</name>
    <dbReference type="NCBI Taxonomy" id="370111"/>
    <lineage>
        <taxon>Bacteria</taxon>
        <taxon>Pseudomonadati</taxon>
        <taxon>Pseudomonadota</taxon>
        <taxon>Alphaproteobacteria</taxon>
        <taxon>Hyphomicrobiales</taxon>
        <taxon>Brucellaceae</taxon>
        <taxon>Brucella/Ochrobactrum group</taxon>
        <taxon>Brucella</taxon>
    </lineage>
</organism>
<dbReference type="Proteomes" id="UP001058739">
    <property type="component" value="Chromosome 01"/>
</dbReference>
<proteinExistence type="predicted"/>
<name>A0ABY5U9T7_9HYPH</name>
<evidence type="ECO:0000313" key="3">
    <source>
        <dbReference type="Proteomes" id="UP001058739"/>
    </source>
</evidence>
<dbReference type="RefSeq" id="WP_235925411.1">
    <property type="nucleotide sequence ID" value="NZ_CP099967.1"/>
</dbReference>
<gene>
    <name evidence="2" type="ORF">NIK97_11415</name>
</gene>
<keyword evidence="3" id="KW-1185">Reference proteome</keyword>
<sequence>MMYPRVSPAGATLLLAVAMALPAGSAFAKSACDGVTTTLTRQVKSDYRSLIARSLGKKVKPASVNIESFMQYGNWSVVYADVPVADPGYFFFDLSGKSPELKDVWGGMAERSEMPDLVKWAEKLGANKEIAACFADRATAS</sequence>
<feature type="signal peptide" evidence="1">
    <location>
        <begin position="1"/>
        <end position="28"/>
    </location>
</feature>
<dbReference type="EMBL" id="CP099967">
    <property type="protein sequence ID" value="UWL60110.1"/>
    <property type="molecule type" value="Genomic_DNA"/>
</dbReference>
<evidence type="ECO:0000313" key="2">
    <source>
        <dbReference type="EMBL" id="UWL60110.1"/>
    </source>
</evidence>
<protein>
    <submittedName>
        <fullName evidence="2">Uncharacterized protein</fullName>
    </submittedName>
</protein>